<sequence>MSYPTGNNKREQNFLDSIRGVIGEPADYERYLHTYRVLGNKLAWEQVKAESTLHHIKYKLEVKEDELNG</sequence>
<comment type="caution">
    <text evidence="1">The sequence shown here is derived from an EMBL/GenBank/DDBJ whole genome shotgun (WGS) entry which is preliminary data.</text>
</comment>
<evidence type="ECO:0000313" key="2">
    <source>
        <dbReference type="Proteomes" id="UP000014028"/>
    </source>
</evidence>
<dbReference type="RefSeq" id="WP_016124134.1">
    <property type="nucleotide sequence ID" value="NZ_KB976852.1"/>
</dbReference>
<proteinExistence type="predicted"/>
<gene>
    <name evidence="1" type="ORF">IKC_06208</name>
</gene>
<protein>
    <submittedName>
        <fullName evidence="1">Uncharacterized protein</fullName>
    </submittedName>
</protein>
<name>A0A9W5R0N3_BACCE</name>
<reference evidence="1 2" key="1">
    <citation type="submission" date="2012-12" db="EMBL/GenBank/DDBJ databases">
        <title>The Genome Sequence of Bacillus cereus VD184.</title>
        <authorList>
            <consortium name="The Broad Institute Genome Sequencing Platform"/>
            <consortium name="The Broad Institute Genome Sequencing Center for Infectious Disease"/>
            <person name="Feldgarden M."/>
            <person name="Van der Auwera G.A."/>
            <person name="Mahillon J."/>
            <person name="Duprez V."/>
            <person name="Timmery S."/>
            <person name="Mattelet C."/>
            <person name="Dierick K."/>
            <person name="Sun M."/>
            <person name="Yu Z."/>
            <person name="Zhu L."/>
            <person name="Hu X."/>
            <person name="Shank E.B."/>
            <person name="Swiecicka I."/>
            <person name="Hansen B.M."/>
            <person name="Andrup L."/>
            <person name="Walker B."/>
            <person name="Young S.K."/>
            <person name="Zeng Q."/>
            <person name="Gargeya S."/>
            <person name="Fitzgerald M."/>
            <person name="Haas B."/>
            <person name="Abouelleil A."/>
            <person name="Alvarado L."/>
            <person name="Arachchi H.M."/>
            <person name="Berlin A.M."/>
            <person name="Chapman S.B."/>
            <person name="Dewar J."/>
            <person name="Goldberg J."/>
            <person name="Griggs A."/>
            <person name="Gujja S."/>
            <person name="Hansen M."/>
            <person name="Howarth C."/>
            <person name="Imamovic A."/>
            <person name="Larimer J."/>
            <person name="McCowan C."/>
            <person name="Murphy C."/>
            <person name="Neiman D."/>
            <person name="Pearson M."/>
            <person name="Priest M."/>
            <person name="Roberts A."/>
            <person name="Saif S."/>
            <person name="Shea T."/>
            <person name="Sisk P."/>
            <person name="Sykes S."/>
            <person name="Wortman J."/>
            <person name="Nusbaum C."/>
            <person name="Birren B."/>
        </authorList>
    </citation>
    <scope>NUCLEOTIDE SEQUENCE [LARGE SCALE GENOMIC DNA]</scope>
    <source>
        <strain evidence="1 2">VD184</strain>
    </source>
</reference>
<dbReference type="AlphaFoldDB" id="A0A9W5R0N3"/>
<dbReference type="Proteomes" id="UP000014028">
    <property type="component" value="Unassembled WGS sequence"/>
</dbReference>
<dbReference type="EMBL" id="AHFK01000113">
    <property type="protein sequence ID" value="EOQ01010.1"/>
    <property type="molecule type" value="Genomic_DNA"/>
</dbReference>
<organism evidence="1 2">
    <name type="scientific">Bacillus cereus VD184</name>
    <dbReference type="NCBI Taxonomy" id="1053242"/>
    <lineage>
        <taxon>Bacteria</taxon>
        <taxon>Bacillati</taxon>
        <taxon>Bacillota</taxon>
        <taxon>Bacilli</taxon>
        <taxon>Bacillales</taxon>
        <taxon>Bacillaceae</taxon>
        <taxon>Bacillus</taxon>
        <taxon>Bacillus cereus group</taxon>
    </lineage>
</organism>
<evidence type="ECO:0000313" key="1">
    <source>
        <dbReference type="EMBL" id="EOQ01010.1"/>
    </source>
</evidence>
<accession>A0A9W5R0N3</accession>